<dbReference type="Pfam" id="PF14390">
    <property type="entry name" value="DUF4420"/>
    <property type="match status" value="1"/>
</dbReference>
<protein>
    <recommendedName>
        <fullName evidence="3">PD-(D/E)XK motif protein</fullName>
    </recommendedName>
</protein>
<accession>A0AAV3VXU5</accession>
<gene>
    <name evidence="1" type="ORF">CDIOL_12460</name>
</gene>
<comment type="caution">
    <text evidence="1">The sequence shown here is derived from an EMBL/GenBank/DDBJ whole genome shotgun (WGS) entry which is preliminary data.</text>
</comment>
<evidence type="ECO:0000313" key="1">
    <source>
        <dbReference type="EMBL" id="GEA30323.1"/>
    </source>
</evidence>
<dbReference type="Proteomes" id="UP000325212">
    <property type="component" value="Unassembled WGS sequence"/>
</dbReference>
<dbReference type="InterPro" id="IPR025534">
    <property type="entry name" value="DUF4420"/>
</dbReference>
<name>A0AAV3VXU5_9CLOT</name>
<dbReference type="AlphaFoldDB" id="A0AAV3VXU5"/>
<dbReference type="EMBL" id="BJLA01000003">
    <property type="protein sequence ID" value="GEA30323.1"/>
    <property type="molecule type" value="Genomic_DNA"/>
</dbReference>
<reference evidence="1 2" key="1">
    <citation type="submission" date="2019-06" db="EMBL/GenBank/DDBJ databases">
        <title>Draft genome sequence of Clostridium diolis DSM 15410.</title>
        <authorList>
            <person name="Kobayashi H."/>
            <person name="Tanizawa Y."/>
            <person name="Tohno M."/>
        </authorList>
    </citation>
    <scope>NUCLEOTIDE SEQUENCE [LARGE SCALE GENOMIC DNA]</scope>
    <source>
        <strain evidence="1 2">DSM 15410</strain>
    </source>
</reference>
<evidence type="ECO:0000313" key="2">
    <source>
        <dbReference type="Proteomes" id="UP000325212"/>
    </source>
</evidence>
<sequence>MVKAKFENEKKTRTFRRIDDEHQLDIFLGYNEEGKPTMIIIVGEKEVTIESSRSIEVKLFKRDDSRLSISFSLLDISMEAIFYKFCEDIIESSRSINKLNALNYIVGRWNSWRLMFKKNANELLNENQISGLLGELIFLKEYMIPKYGESVAIKSWMGPEKSHKDFEVEDTWYEIKTIRSGALTIKISSVEQLDSESLGHLNVVILEKTNEKCRESVSLNNYINGLQEMLDEFENELIFRNKLGQVGYCYDEEYDKYNYRFIENKRYAVNENFPRIEKENLPNAIVKASYDILINEIQEYIEMGD</sequence>
<keyword evidence="2" id="KW-1185">Reference proteome</keyword>
<organism evidence="1 2">
    <name type="scientific">Clostridium diolis</name>
    <dbReference type="NCBI Taxonomy" id="223919"/>
    <lineage>
        <taxon>Bacteria</taxon>
        <taxon>Bacillati</taxon>
        <taxon>Bacillota</taxon>
        <taxon>Clostridia</taxon>
        <taxon>Eubacteriales</taxon>
        <taxon>Clostridiaceae</taxon>
        <taxon>Clostridium</taxon>
    </lineage>
</organism>
<proteinExistence type="predicted"/>
<evidence type="ECO:0008006" key="3">
    <source>
        <dbReference type="Google" id="ProtNLM"/>
    </source>
</evidence>
<dbReference type="RefSeq" id="WP_039773026.1">
    <property type="nucleotide sequence ID" value="NZ_BJLA01000003.1"/>
</dbReference>